<accession>A0A5N5FCR0</accession>
<evidence type="ECO:0000313" key="3">
    <source>
        <dbReference type="Proteomes" id="UP000327157"/>
    </source>
</evidence>
<keyword evidence="3" id="KW-1185">Reference proteome</keyword>
<feature type="region of interest" description="Disordered" evidence="1">
    <location>
        <begin position="406"/>
        <end position="432"/>
    </location>
</feature>
<name>A0A5N5FCR0_9ROSA</name>
<dbReference type="OrthoDB" id="1752136at2759"/>
<dbReference type="SUPFAM" id="SSF50249">
    <property type="entry name" value="Nucleic acid-binding proteins"/>
    <property type="match status" value="1"/>
</dbReference>
<reference evidence="2 3" key="1">
    <citation type="submission" date="2019-09" db="EMBL/GenBank/DDBJ databases">
        <authorList>
            <person name="Ou C."/>
        </authorList>
    </citation>
    <scope>NUCLEOTIDE SEQUENCE [LARGE SCALE GENOMIC DNA]</scope>
    <source>
        <strain evidence="2">S2</strain>
        <tissue evidence="2">Leaf</tissue>
    </source>
</reference>
<evidence type="ECO:0000313" key="2">
    <source>
        <dbReference type="EMBL" id="KAB2600603.1"/>
    </source>
</evidence>
<dbReference type="EMBL" id="SMOL01000726">
    <property type="protein sequence ID" value="KAB2600603.1"/>
    <property type="molecule type" value="Genomic_DNA"/>
</dbReference>
<gene>
    <name evidence="2" type="ORF">D8674_041050</name>
</gene>
<protein>
    <submittedName>
        <fullName evidence="2">Uncharacterized protein</fullName>
    </submittedName>
</protein>
<dbReference type="Proteomes" id="UP000327157">
    <property type="component" value="Unassembled WGS sequence"/>
</dbReference>
<dbReference type="PANTHER" id="PTHR47165:SF4">
    <property type="entry name" value="OS03G0429900 PROTEIN"/>
    <property type="match status" value="1"/>
</dbReference>
<dbReference type="Gene3D" id="2.40.50.140">
    <property type="entry name" value="Nucleic acid-binding proteins"/>
    <property type="match status" value="1"/>
</dbReference>
<organism evidence="2 3">
    <name type="scientific">Pyrus ussuriensis x Pyrus communis</name>
    <dbReference type="NCBI Taxonomy" id="2448454"/>
    <lineage>
        <taxon>Eukaryota</taxon>
        <taxon>Viridiplantae</taxon>
        <taxon>Streptophyta</taxon>
        <taxon>Embryophyta</taxon>
        <taxon>Tracheophyta</taxon>
        <taxon>Spermatophyta</taxon>
        <taxon>Magnoliopsida</taxon>
        <taxon>eudicotyledons</taxon>
        <taxon>Gunneridae</taxon>
        <taxon>Pentapetalae</taxon>
        <taxon>rosids</taxon>
        <taxon>fabids</taxon>
        <taxon>Rosales</taxon>
        <taxon>Rosaceae</taxon>
        <taxon>Amygdaloideae</taxon>
        <taxon>Maleae</taxon>
        <taxon>Pyrus</taxon>
    </lineage>
</organism>
<reference evidence="2 3" key="2">
    <citation type="submission" date="2019-11" db="EMBL/GenBank/DDBJ databases">
        <title>A de novo genome assembly of a pear dwarfing rootstock.</title>
        <authorList>
            <person name="Wang F."/>
            <person name="Wang J."/>
            <person name="Li S."/>
            <person name="Zhang Y."/>
            <person name="Fang M."/>
            <person name="Ma L."/>
            <person name="Zhao Y."/>
            <person name="Jiang S."/>
        </authorList>
    </citation>
    <scope>NUCLEOTIDE SEQUENCE [LARGE SCALE GENOMIC DNA]</scope>
    <source>
        <strain evidence="2">S2</strain>
        <tissue evidence="2">Leaf</tissue>
    </source>
</reference>
<dbReference type="AlphaFoldDB" id="A0A5N5FCR0"/>
<proteinExistence type="predicted"/>
<dbReference type="PANTHER" id="PTHR47165">
    <property type="entry name" value="OS03G0429900 PROTEIN"/>
    <property type="match status" value="1"/>
</dbReference>
<evidence type="ECO:0000256" key="1">
    <source>
        <dbReference type="SAM" id="MobiDB-lite"/>
    </source>
</evidence>
<comment type="caution">
    <text evidence="2">The sequence shown here is derived from an EMBL/GenBank/DDBJ whole genome shotgun (WGS) entry which is preliminary data.</text>
</comment>
<dbReference type="InterPro" id="IPR012340">
    <property type="entry name" value="NA-bd_OB-fold"/>
</dbReference>
<sequence>MKNIRPTPVDQLRPYTKANKIKELFQKYNALHCILVDEAQHPVEGCTYFDVMASKIEAGGCYEITEFQTIRIRRQYRELPHETQVLFSSKIVFQKLTTIFPLIPRHRFFLVIQPLEPKQINQRIAYKCDVRIENIRKEQLMVTLSANVAEDFSSLSTDMFSLRLHKSESEALLGTFESAPPPPPLSSPQANETAILETGRRVTIDELAFLDPELHKRFDTRFDWWYNACPNYVKQMHKDLTTGQLICQKHPNQIPTPWYKVNLILEDETNNINALIISKCGEKLFGMACKDLVMNQRLVEQRQLRNEFLRLIGQQKIFHLQFGNRRNAFNSDDVLIQNVTEDMTMQPITPQPLSREITVSSTVVSSSTSTAETTKHSYKWKRELIRRALFTAVEWRKFQTDPREMDEVPIKLLKKKSSPTGGKLDATPSKTT</sequence>